<evidence type="ECO:0000313" key="3">
    <source>
        <dbReference type="Proteomes" id="UP000282084"/>
    </source>
</evidence>
<dbReference type="OrthoDB" id="198436at2"/>
<reference evidence="2 3" key="1">
    <citation type="submission" date="2018-10" db="EMBL/GenBank/DDBJ databases">
        <title>Sequencing the genomes of 1000 actinobacteria strains.</title>
        <authorList>
            <person name="Klenk H.-P."/>
        </authorList>
    </citation>
    <scope>NUCLEOTIDE SEQUENCE [LARGE SCALE GENOMIC DNA]</scope>
    <source>
        <strain evidence="2 3">DSM 43800</strain>
    </source>
</reference>
<dbReference type="Proteomes" id="UP000282084">
    <property type="component" value="Unassembled WGS sequence"/>
</dbReference>
<evidence type="ECO:0000256" key="1">
    <source>
        <dbReference type="SAM" id="MobiDB-lite"/>
    </source>
</evidence>
<feature type="compositionally biased region" description="Polar residues" evidence="1">
    <location>
        <begin position="1"/>
        <end position="11"/>
    </location>
</feature>
<feature type="region of interest" description="Disordered" evidence="1">
    <location>
        <begin position="1"/>
        <end position="29"/>
    </location>
</feature>
<dbReference type="EMBL" id="RBXO01000001">
    <property type="protein sequence ID" value="RKT54143.1"/>
    <property type="molecule type" value="Genomic_DNA"/>
</dbReference>
<dbReference type="AlphaFoldDB" id="A0A495W040"/>
<sequence length="84" mass="9511">MGQSWVANPNSDFVRRLGDNESPPYETCPDVWEMDNGDFVVIGSDLTDEYRARLPEGVSIASHERLVVVPRRRLLSAKTHLPDE</sequence>
<name>A0A495W040_9PSEU</name>
<gene>
    <name evidence="2" type="ORF">C8E97_2748</name>
</gene>
<keyword evidence="3" id="KW-1185">Reference proteome</keyword>
<proteinExistence type="predicted"/>
<accession>A0A495W040</accession>
<organism evidence="2 3">
    <name type="scientific">Saccharothrix australiensis</name>
    <dbReference type="NCBI Taxonomy" id="2072"/>
    <lineage>
        <taxon>Bacteria</taxon>
        <taxon>Bacillati</taxon>
        <taxon>Actinomycetota</taxon>
        <taxon>Actinomycetes</taxon>
        <taxon>Pseudonocardiales</taxon>
        <taxon>Pseudonocardiaceae</taxon>
        <taxon>Saccharothrix</taxon>
    </lineage>
</organism>
<evidence type="ECO:0000313" key="2">
    <source>
        <dbReference type="EMBL" id="RKT54143.1"/>
    </source>
</evidence>
<protein>
    <submittedName>
        <fullName evidence="2">Uncharacterized protein</fullName>
    </submittedName>
</protein>
<comment type="caution">
    <text evidence="2">The sequence shown here is derived from an EMBL/GenBank/DDBJ whole genome shotgun (WGS) entry which is preliminary data.</text>
</comment>